<reference evidence="1 2" key="1">
    <citation type="submission" date="2019-06" db="EMBL/GenBank/DDBJ databases">
        <title>Draft genome sequence of the filamentous fungus Phialemoniopsis curvata isolated from diesel fuel.</title>
        <authorList>
            <person name="Varaljay V.A."/>
            <person name="Lyon W.J."/>
            <person name="Crouch A.L."/>
            <person name="Drake C.E."/>
            <person name="Hollomon J.M."/>
            <person name="Nadeau L.J."/>
            <person name="Nunn H.S."/>
            <person name="Stevenson B.S."/>
            <person name="Bojanowski C.L."/>
            <person name="Crookes-Goodson W.J."/>
        </authorList>
    </citation>
    <scope>NUCLEOTIDE SEQUENCE [LARGE SCALE GENOMIC DNA]</scope>
    <source>
        <strain evidence="1 2">D216</strain>
    </source>
</reference>
<organism evidence="1 2">
    <name type="scientific">Thyridium curvatum</name>
    <dbReference type="NCBI Taxonomy" id="1093900"/>
    <lineage>
        <taxon>Eukaryota</taxon>
        <taxon>Fungi</taxon>
        <taxon>Dikarya</taxon>
        <taxon>Ascomycota</taxon>
        <taxon>Pezizomycotina</taxon>
        <taxon>Sordariomycetes</taxon>
        <taxon>Sordariomycetidae</taxon>
        <taxon>Thyridiales</taxon>
        <taxon>Thyridiaceae</taxon>
        <taxon>Thyridium</taxon>
    </lineage>
</organism>
<dbReference type="AlphaFoldDB" id="A0A507BKZ2"/>
<evidence type="ECO:0000313" key="1">
    <source>
        <dbReference type="EMBL" id="TPX18159.1"/>
    </source>
</evidence>
<comment type="caution">
    <text evidence="1">The sequence shown here is derived from an EMBL/GenBank/DDBJ whole genome shotgun (WGS) entry which is preliminary data.</text>
</comment>
<dbReference type="EMBL" id="SKBQ01000011">
    <property type="protein sequence ID" value="TPX18159.1"/>
    <property type="molecule type" value="Genomic_DNA"/>
</dbReference>
<dbReference type="InParanoid" id="A0A507BKZ2"/>
<dbReference type="GeneID" id="41970115"/>
<name>A0A507BKZ2_9PEZI</name>
<gene>
    <name evidence="1" type="ORF">E0L32_002668</name>
</gene>
<dbReference type="Proteomes" id="UP000319257">
    <property type="component" value="Unassembled WGS sequence"/>
</dbReference>
<proteinExistence type="predicted"/>
<accession>A0A507BKZ2</accession>
<protein>
    <submittedName>
        <fullName evidence="1">Uncharacterized protein</fullName>
    </submittedName>
</protein>
<sequence>MHTIEAPPHVILVWRHHSISRLAITAIIIAGRVRFFHFETATRRSRVVMTLFKRVLAVPVRIEDPPSSTSSDDTTFSVRCRIAQRIGYVELGVLKSEMDILRVEVSPRKATLTLRNGDGLVVADDSAAINRFVPIYGMCLIADGQVVEPELELVYHEGQRPCN</sequence>
<keyword evidence="2" id="KW-1185">Reference proteome</keyword>
<dbReference type="RefSeq" id="XP_030999870.1">
    <property type="nucleotide sequence ID" value="XM_031136882.1"/>
</dbReference>
<evidence type="ECO:0000313" key="2">
    <source>
        <dbReference type="Proteomes" id="UP000319257"/>
    </source>
</evidence>